<dbReference type="Pfam" id="PF00015">
    <property type="entry name" value="MCPsignal"/>
    <property type="match status" value="1"/>
</dbReference>
<dbReference type="PANTHER" id="PTHR32089">
    <property type="entry name" value="METHYL-ACCEPTING CHEMOTAXIS PROTEIN MCPB"/>
    <property type="match status" value="1"/>
</dbReference>
<keyword evidence="4" id="KW-0812">Transmembrane</keyword>
<dbReference type="PROSITE" id="PS50111">
    <property type="entry name" value="CHEMOTAXIS_TRANSDUC_2"/>
    <property type="match status" value="1"/>
</dbReference>
<dbReference type="SUPFAM" id="SSF58104">
    <property type="entry name" value="Methyl-accepting chemotaxis protein (MCP) signaling domain"/>
    <property type="match status" value="1"/>
</dbReference>
<accession>A0A8J3ET44</accession>
<dbReference type="Gene3D" id="1.10.287.950">
    <property type="entry name" value="Methyl-accepting chemotaxis protein"/>
    <property type="match status" value="1"/>
</dbReference>
<proteinExistence type="inferred from homology"/>
<evidence type="ECO:0000259" key="5">
    <source>
        <dbReference type="PROSITE" id="PS50111"/>
    </source>
</evidence>
<reference evidence="6" key="1">
    <citation type="journal article" date="2014" name="Int. J. Syst. Evol. Microbiol.">
        <title>Complete genome sequence of Corynebacterium casei LMG S-19264T (=DSM 44701T), isolated from a smear-ripened cheese.</title>
        <authorList>
            <consortium name="US DOE Joint Genome Institute (JGI-PGF)"/>
            <person name="Walter F."/>
            <person name="Albersmeier A."/>
            <person name="Kalinowski J."/>
            <person name="Ruckert C."/>
        </authorList>
    </citation>
    <scope>NUCLEOTIDE SEQUENCE</scope>
    <source>
        <strain evidence="6">CGMCC 1.14988</strain>
    </source>
</reference>
<protein>
    <recommendedName>
        <fullName evidence="5">Methyl-accepting transducer domain-containing protein</fullName>
    </recommendedName>
</protein>
<dbReference type="GO" id="GO:0016020">
    <property type="term" value="C:membrane"/>
    <property type="evidence" value="ECO:0007669"/>
    <property type="project" value="InterPro"/>
</dbReference>
<comment type="caution">
    <text evidence="6">The sequence shown here is derived from an EMBL/GenBank/DDBJ whole genome shotgun (WGS) entry which is preliminary data.</text>
</comment>
<keyword evidence="1 3" id="KW-0807">Transducer</keyword>
<organism evidence="6 7">
    <name type="scientific">Egicoccus halophilus</name>
    <dbReference type="NCBI Taxonomy" id="1670830"/>
    <lineage>
        <taxon>Bacteria</taxon>
        <taxon>Bacillati</taxon>
        <taxon>Actinomycetota</taxon>
        <taxon>Nitriliruptoria</taxon>
        <taxon>Egicoccales</taxon>
        <taxon>Egicoccaceae</taxon>
        <taxon>Egicoccus</taxon>
    </lineage>
</organism>
<dbReference type="PRINTS" id="PR00260">
    <property type="entry name" value="CHEMTRNSDUCR"/>
</dbReference>
<keyword evidence="4" id="KW-1133">Transmembrane helix</keyword>
<dbReference type="OrthoDB" id="1115140at2"/>
<evidence type="ECO:0000256" key="4">
    <source>
        <dbReference type="SAM" id="Phobius"/>
    </source>
</evidence>
<evidence type="ECO:0000256" key="2">
    <source>
        <dbReference type="ARBA" id="ARBA00029447"/>
    </source>
</evidence>
<gene>
    <name evidence="6" type="ORF">GCM10011354_30760</name>
</gene>
<evidence type="ECO:0000313" key="6">
    <source>
        <dbReference type="EMBL" id="GGI08773.1"/>
    </source>
</evidence>
<dbReference type="InterPro" id="IPR004089">
    <property type="entry name" value="MCPsignal_dom"/>
</dbReference>
<evidence type="ECO:0000256" key="3">
    <source>
        <dbReference type="PROSITE-ProRule" id="PRU00284"/>
    </source>
</evidence>
<dbReference type="EMBL" id="BMHA01000013">
    <property type="protein sequence ID" value="GGI08773.1"/>
    <property type="molecule type" value="Genomic_DNA"/>
</dbReference>
<dbReference type="GO" id="GO:0007165">
    <property type="term" value="P:signal transduction"/>
    <property type="evidence" value="ECO:0007669"/>
    <property type="project" value="UniProtKB-KW"/>
</dbReference>
<evidence type="ECO:0000313" key="7">
    <source>
        <dbReference type="Proteomes" id="UP000650511"/>
    </source>
</evidence>
<dbReference type="SMART" id="SM00283">
    <property type="entry name" value="MA"/>
    <property type="match status" value="1"/>
</dbReference>
<dbReference type="GO" id="GO:0006935">
    <property type="term" value="P:chemotaxis"/>
    <property type="evidence" value="ECO:0007669"/>
    <property type="project" value="InterPro"/>
</dbReference>
<comment type="similarity">
    <text evidence="2">Belongs to the methyl-accepting chemotaxis (MCP) protein family.</text>
</comment>
<keyword evidence="4" id="KW-0472">Membrane</keyword>
<feature type="transmembrane region" description="Helical" evidence="4">
    <location>
        <begin position="183"/>
        <end position="204"/>
    </location>
</feature>
<name>A0A8J3ET44_9ACTN</name>
<dbReference type="PANTHER" id="PTHR32089:SF112">
    <property type="entry name" value="LYSOZYME-LIKE PROTEIN-RELATED"/>
    <property type="match status" value="1"/>
</dbReference>
<sequence>MHTLSLRARLLGSFALLILVFLAVAGWRVSDSEGIARSTAAAREQSGANVQVANELRIALLHRDGQLAKMLLADEPTERDTHQRAQAAAQAQAQALLDELEVGDSALAAELVTASVDLETQVADVMTRLAAGDEAGARQRFEAAVEPSTTHALELATDYAAAQQATADTAEADGNAASSANRVATLAAMATVAAAAMGFGWLVAGSIARRLQRAAATLDGQALDLGQVSGDLAGSVDAVTDQASVAASAGEQVSANVATVATAVEEMNASTSEIATSASQASQVAEEAVAVVAQTSTTVAALGHSSAQIGGVVEAIAEIAQQTNLLALNATIEAARAGEAGKGFAVVAGEVKNLSTQTAQATEEITRRIEAIRADAEGAVASIERIEEVIGRVAQLQATIAAAVGEQTAATHEIARSVAEAAAGSAQIAENVAGVADASRGSGSAAASTLAAADQLGALARDLQRLVDGAAARPAPARV</sequence>
<dbReference type="InterPro" id="IPR004090">
    <property type="entry name" value="Chemotax_Me-accpt_rcpt"/>
</dbReference>
<dbReference type="Proteomes" id="UP000650511">
    <property type="component" value="Unassembled WGS sequence"/>
</dbReference>
<dbReference type="RefSeq" id="WP_130648811.1">
    <property type="nucleotide sequence ID" value="NZ_BMHA01000013.1"/>
</dbReference>
<keyword evidence="7" id="KW-1185">Reference proteome</keyword>
<feature type="domain" description="Methyl-accepting transducer" evidence="5">
    <location>
        <begin position="221"/>
        <end position="457"/>
    </location>
</feature>
<reference evidence="6" key="2">
    <citation type="submission" date="2020-09" db="EMBL/GenBank/DDBJ databases">
        <authorList>
            <person name="Sun Q."/>
            <person name="Zhou Y."/>
        </authorList>
    </citation>
    <scope>NUCLEOTIDE SEQUENCE</scope>
    <source>
        <strain evidence="6">CGMCC 1.14988</strain>
    </source>
</reference>
<dbReference type="GO" id="GO:0004888">
    <property type="term" value="F:transmembrane signaling receptor activity"/>
    <property type="evidence" value="ECO:0007669"/>
    <property type="project" value="InterPro"/>
</dbReference>
<dbReference type="AlphaFoldDB" id="A0A8J3ET44"/>
<evidence type="ECO:0000256" key="1">
    <source>
        <dbReference type="ARBA" id="ARBA00023224"/>
    </source>
</evidence>